<sequence>MHSARAGADTHTYDNGFYVTGTVASKPVRFLVDCGATTSLISTETFANIQQYCNSMTPVTQSFHTVSGQQMNILGKVDLVVQLGKECYDVTFVVGDIDSDGILGQDFLRQNVDHINYGKSCLVMGSDIVPLQTVGGSSQICRVDVRDTVKIPAHSRMWVPVNIPLAEYMAPLGFVEPDPDVMAEKEVFLMSGIVETHSENVLVNVVNYGSEPVTIFKRMHLGTCKPFFENTQQHRVARVTQQVECNTLQQHLTDLYDRSSVHLNDSGKI</sequence>
<dbReference type="SUPFAM" id="SSF50630">
    <property type="entry name" value="Acid proteases"/>
    <property type="match status" value="1"/>
</dbReference>
<dbReference type="InterPro" id="IPR034122">
    <property type="entry name" value="Retropepsin-like_bacterial"/>
</dbReference>
<protein>
    <recommendedName>
        <fullName evidence="3">Peptidase A2 domain-containing protein</fullName>
    </recommendedName>
</protein>
<proteinExistence type="predicted"/>
<keyword evidence="2" id="KW-1185">Reference proteome</keyword>
<accession>A0A9D4R4Z1</accession>
<dbReference type="Gene3D" id="2.40.70.10">
    <property type="entry name" value="Acid Proteases"/>
    <property type="match status" value="1"/>
</dbReference>
<reference evidence="1" key="2">
    <citation type="submission" date="2020-11" db="EMBL/GenBank/DDBJ databases">
        <authorList>
            <person name="McCartney M.A."/>
            <person name="Auch B."/>
            <person name="Kono T."/>
            <person name="Mallez S."/>
            <person name="Becker A."/>
            <person name="Gohl D.M."/>
            <person name="Silverstein K.A.T."/>
            <person name="Koren S."/>
            <person name="Bechman K.B."/>
            <person name="Herman A."/>
            <person name="Abrahante J.E."/>
            <person name="Garbe J."/>
        </authorList>
    </citation>
    <scope>NUCLEOTIDE SEQUENCE</scope>
    <source>
        <strain evidence="1">Duluth1</strain>
        <tissue evidence="1">Whole animal</tissue>
    </source>
</reference>
<comment type="caution">
    <text evidence="1">The sequence shown here is derived from an EMBL/GenBank/DDBJ whole genome shotgun (WGS) entry which is preliminary data.</text>
</comment>
<reference evidence="1" key="1">
    <citation type="journal article" date="2019" name="bioRxiv">
        <title>The Genome of the Zebra Mussel, Dreissena polymorpha: A Resource for Invasive Species Research.</title>
        <authorList>
            <person name="McCartney M.A."/>
            <person name="Auch B."/>
            <person name="Kono T."/>
            <person name="Mallez S."/>
            <person name="Zhang Y."/>
            <person name="Obille A."/>
            <person name="Becker A."/>
            <person name="Abrahante J.E."/>
            <person name="Garbe J."/>
            <person name="Badalamenti J.P."/>
            <person name="Herman A."/>
            <person name="Mangelson H."/>
            <person name="Liachko I."/>
            <person name="Sullivan S."/>
            <person name="Sone E.D."/>
            <person name="Koren S."/>
            <person name="Silverstein K.A.T."/>
            <person name="Beckman K.B."/>
            <person name="Gohl D.M."/>
        </authorList>
    </citation>
    <scope>NUCLEOTIDE SEQUENCE</scope>
    <source>
        <strain evidence="1">Duluth1</strain>
        <tissue evidence="1">Whole animal</tissue>
    </source>
</reference>
<name>A0A9D4R4Z1_DREPO</name>
<gene>
    <name evidence="1" type="ORF">DPMN_096955</name>
</gene>
<dbReference type="EMBL" id="JAIWYP010000003">
    <property type="protein sequence ID" value="KAH3854413.1"/>
    <property type="molecule type" value="Genomic_DNA"/>
</dbReference>
<evidence type="ECO:0000313" key="1">
    <source>
        <dbReference type="EMBL" id="KAH3854413.1"/>
    </source>
</evidence>
<evidence type="ECO:0008006" key="3">
    <source>
        <dbReference type="Google" id="ProtNLM"/>
    </source>
</evidence>
<dbReference type="Pfam" id="PF13975">
    <property type="entry name" value="gag-asp_proteas"/>
    <property type="match status" value="1"/>
</dbReference>
<organism evidence="1 2">
    <name type="scientific">Dreissena polymorpha</name>
    <name type="common">Zebra mussel</name>
    <name type="synonym">Mytilus polymorpha</name>
    <dbReference type="NCBI Taxonomy" id="45954"/>
    <lineage>
        <taxon>Eukaryota</taxon>
        <taxon>Metazoa</taxon>
        <taxon>Spiralia</taxon>
        <taxon>Lophotrochozoa</taxon>
        <taxon>Mollusca</taxon>
        <taxon>Bivalvia</taxon>
        <taxon>Autobranchia</taxon>
        <taxon>Heteroconchia</taxon>
        <taxon>Euheterodonta</taxon>
        <taxon>Imparidentia</taxon>
        <taxon>Neoheterodontei</taxon>
        <taxon>Myida</taxon>
        <taxon>Dreissenoidea</taxon>
        <taxon>Dreissenidae</taxon>
        <taxon>Dreissena</taxon>
    </lineage>
</organism>
<dbReference type="AlphaFoldDB" id="A0A9D4R4Z1"/>
<dbReference type="CDD" id="cd05483">
    <property type="entry name" value="retropepsin_like_bacteria"/>
    <property type="match status" value="1"/>
</dbReference>
<dbReference type="Proteomes" id="UP000828390">
    <property type="component" value="Unassembled WGS sequence"/>
</dbReference>
<evidence type="ECO:0000313" key="2">
    <source>
        <dbReference type="Proteomes" id="UP000828390"/>
    </source>
</evidence>
<dbReference type="InterPro" id="IPR021109">
    <property type="entry name" value="Peptidase_aspartic_dom_sf"/>
</dbReference>